<reference evidence="2 3" key="1">
    <citation type="journal article" date="2014" name="Int. J. Syst. Evol. Microbiol.">
        <title>Nocardioides zeae sp. nov., isolated from the stem of Zea mays.</title>
        <authorList>
            <person name="Glaeser S.P."/>
            <person name="McInroy J.A."/>
            <person name="Busse H.J."/>
            <person name="Kampfer P."/>
        </authorList>
    </citation>
    <scope>NUCLEOTIDE SEQUENCE [LARGE SCALE GENOMIC DNA]</scope>
    <source>
        <strain evidence="2 3">JCM 30728</strain>
    </source>
</reference>
<sequence length="201" mass="20516">MITTLRSRAYGTVAAWLAGVAVAVVAWGDVAYLLRVATGLEPRLVTVPEVLCVMSACVVPALAFPRLHSWEQRSQRPLVRLVAAVSAVVPLAILGCLCLLAHRVHDTVELGVMQGAAVSTAVFGAAAHTGVTFFGRTTGSITAAATYFAALFAQALQPSFPLPASGPSLGATTVGVVAVIAVAVLHYAYLGHRSGAGVGAG</sequence>
<gene>
    <name evidence="2" type="ORF">G3T38_14440</name>
</gene>
<comment type="caution">
    <text evidence="2">The sequence shown here is derived from an EMBL/GenBank/DDBJ whole genome shotgun (WGS) entry which is preliminary data.</text>
</comment>
<feature type="transmembrane region" description="Helical" evidence="1">
    <location>
        <begin position="77"/>
        <end position="102"/>
    </location>
</feature>
<protein>
    <submittedName>
        <fullName evidence="2">Uncharacterized protein</fullName>
    </submittedName>
</protein>
<keyword evidence="1" id="KW-0472">Membrane</keyword>
<feature type="transmembrane region" description="Helical" evidence="1">
    <location>
        <begin position="114"/>
        <end position="134"/>
    </location>
</feature>
<feature type="transmembrane region" description="Helical" evidence="1">
    <location>
        <begin position="169"/>
        <end position="190"/>
    </location>
</feature>
<accession>A0A6P0HMN6</accession>
<evidence type="ECO:0000256" key="1">
    <source>
        <dbReference type="SAM" id="Phobius"/>
    </source>
</evidence>
<feature type="transmembrane region" description="Helical" evidence="1">
    <location>
        <begin position="141"/>
        <end position="157"/>
    </location>
</feature>
<proteinExistence type="predicted"/>
<dbReference type="Proteomes" id="UP000468687">
    <property type="component" value="Unassembled WGS sequence"/>
</dbReference>
<evidence type="ECO:0000313" key="3">
    <source>
        <dbReference type="Proteomes" id="UP000468687"/>
    </source>
</evidence>
<feature type="transmembrane region" description="Helical" evidence="1">
    <location>
        <begin position="12"/>
        <end position="34"/>
    </location>
</feature>
<evidence type="ECO:0000313" key="2">
    <source>
        <dbReference type="EMBL" id="NEN79477.1"/>
    </source>
</evidence>
<name>A0A6P0HMN6_9ACTN</name>
<feature type="transmembrane region" description="Helical" evidence="1">
    <location>
        <begin position="46"/>
        <end position="65"/>
    </location>
</feature>
<dbReference type="EMBL" id="JAAGXA010000010">
    <property type="protein sequence ID" value="NEN79477.1"/>
    <property type="molecule type" value="Genomic_DNA"/>
</dbReference>
<organism evidence="2 3">
    <name type="scientific">Nocardioides zeae</name>
    <dbReference type="NCBI Taxonomy" id="1457234"/>
    <lineage>
        <taxon>Bacteria</taxon>
        <taxon>Bacillati</taxon>
        <taxon>Actinomycetota</taxon>
        <taxon>Actinomycetes</taxon>
        <taxon>Propionibacteriales</taxon>
        <taxon>Nocardioidaceae</taxon>
        <taxon>Nocardioides</taxon>
    </lineage>
</organism>
<keyword evidence="3" id="KW-1185">Reference proteome</keyword>
<dbReference type="RefSeq" id="WP_163773031.1">
    <property type="nucleotide sequence ID" value="NZ_JAAGXA010000010.1"/>
</dbReference>
<keyword evidence="1" id="KW-0812">Transmembrane</keyword>
<keyword evidence="1" id="KW-1133">Transmembrane helix</keyword>
<dbReference type="AlphaFoldDB" id="A0A6P0HMN6"/>